<dbReference type="Proteomes" id="UP001190700">
    <property type="component" value="Unassembled WGS sequence"/>
</dbReference>
<sequence length="116" mass="12167">MKRVLHTPSGRLGLPRAARAWPASCADAGWCVVGADVSEHAVDSADFKTSRPTILVMGNEGYGLRTNCLNACTDLIQITQGHSSGDLQIVDSLNVSVATGIILHQLVATAGKHSSE</sequence>
<feature type="domain" description="tRNA/rRNA methyltransferase SpoU type" evidence="3">
    <location>
        <begin position="23"/>
        <end position="104"/>
    </location>
</feature>
<dbReference type="InterPro" id="IPR029028">
    <property type="entry name" value="Alpha/beta_knot_MTases"/>
</dbReference>
<dbReference type="Gene3D" id="3.40.1280.10">
    <property type="match status" value="1"/>
</dbReference>
<name>A0AAE0LIH4_9CHLO</name>
<protein>
    <recommendedName>
        <fullName evidence="3">tRNA/rRNA methyltransferase SpoU type domain-containing protein</fullName>
    </recommendedName>
</protein>
<proteinExistence type="predicted"/>
<evidence type="ECO:0000313" key="4">
    <source>
        <dbReference type="EMBL" id="KAK3286055.1"/>
    </source>
</evidence>
<dbReference type="InterPro" id="IPR029026">
    <property type="entry name" value="tRNA_m1G_MTases_N"/>
</dbReference>
<gene>
    <name evidence="4" type="ORF">CYMTET_6368</name>
</gene>
<keyword evidence="5" id="KW-1185">Reference proteome</keyword>
<dbReference type="PANTHER" id="PTHR46103:SF1">
    <property type="entry name" value="RRNA METHYLTRANSFERASE 1, MITOCHONDRIAL"/>
    <property type="match status" value="1"/>
</dbReference>
<dbReference type="GO" id="GO:0016435">
    <property type="term" value="F:rRNA (guanine) methyltransferase activity"/>
    <property type="evidence" value="ECO:0007669"/>
    <property type="project" value="TreeGrafter"/>
</dbReference>
<keyword evidence="1" id="KW-0489">Methyltransferase</keyword>
<dbReference type="PANTHER" id="PTHR46103">
    <property type="entry name" value="RRNA METHYLTRANSFERASE 1, MITOCHONDRIAL"/>
    <property type="match status" value="1"/>
</dbReference>
<dbReference type="AlphaFoldDB" id="A0AAE0LIH4"/>
<evidence type="ECO:0000256" key="1">
    <source>
        <dbReference type="ARBA" id="ARBA00022603"/>
    </source>
</evidence>
<evidence type="ECO:0000313" key="5">
    <source>
        <dbReference type="Proteomes" id="UP001190700"/>
    </source>
</evidence>
<dbReference type="EMBL" id="LGRX02001514">
    <property type="protein sequence ID" value="KAK3286055.1"/>
    <property type="molecule type" value="Genomic_DNA"/>
</dbReference>
<accession>A0AAE0LIH4</accession>
<reference evidence="4 5" key="1">
    <citation type="journal article" date="2015" name="Genome Biol. Evol.">
        <title>Comparative Genomics of a Bacterivorous Green Alga Reveals Evolutionary Causalities and Consequences of Phago-Mixotrophic Mode of Nutrition.</title>
        <authorList>
            <person name="Burns J.A."/>
            <person name="Paasch A."/>
            <person name="Narechania A."/>
            <person name="Kim E."/>
        </authorList>
    </citation>
    <scope>NUCLEOTIDE SEQUENCE [LARGE SCALE GENOMIC DNA]</scope>
    <source>
        <strain evidence="4 5">PLY_AMNH</strain>
    </source>
</reference>
<organism evidence="4 5">
    <name type="scientific">Cymbomonas tetramitiformis</name>
    <dbReference type="NCBI Taxonomy" id="36881"/>
    <lineage>
        <taxon>Eukaryota</taxon>
        <taxon>Viridiplantae</taxon>
        <taxon>Chlorophyta</taxon>
        <taxon>Pyramimonadophyceae</taxon>
        <taxon>Pyramimonadales</taxon>
        <taxon>Pyramimonadaceae</taxon>
        <taxon>Cymbomonas</taxon>
    </lineage>
</organism>
<keyword evidence="2" id="KW-0808">Transferase</keyword>
<evidence type="ECO:0000259" key="3">
    <source>
        <dbReference type="Pfam" id="PF00588"/>
    </source>
</evidence>
<dbReference type="GO" id="GO:0003723">
    <property type="term" value="F:RNA binding"/>
    <property type="evidence" value="ECO:0007669"/>
    <property type="project" value="InterPro"/>
</dbReference>
<dbReference type="InterPro" id="IPR047182">
    <property type="entry name" value="MRM1"/>
</dbReference>
<dbReference type="InterPro" id="IPR001537">
    <property type="entry name" value="SpoU_MeTrfase"/>
</dbReference>
<dbReference type="Pfam" id="PF00588">
    <property type="entry name" value="SpoU_methylase"/>
    <property type="match status" value="1"/>
</dbReference>
<evidence type="ECO:0000256" key="2">
    <source>
        <dbReference type="ARBA" id="ARBA00022679"/>
    </source>
</evidence>
<comment type="caution">
    <text evidence="4">The sequence shown here is derived from an EMBL/GenBank/DDBJ whole genome shotgun (WGS) entry which is preliminary data.</text>
</comment>
<dbReference type="SUPFAM" id="SSF75217">
    <property type="entry name" value="alpha/beta knot"/>
    <property type="match status" value="1"/>
</dbReference>